<organism evidence="2 3">
    <name type="scientific">Belliella filtrata</name>
    <dbReference type="NCBI Taxonomy" id="2923435"/>
    <lineage>
        <taxon>Bacteria</taxon>
        <taxon>Pseudomonadati</taxon>
        <taxon>Bacteroidota</taxon>
        <taxon>Cytophagia</taxon>
        <taxon>Cytophagales</taxon>
        <taxon>Cyclobacteriaceae</taxon>
        <taxon>Belliella</taxon>
    </lineage>
</organism>
<name>A0ABS9V3J6_9BACT</name>
<accession>A0ABS9V3J6</accession>
<reference evidence="2" key="1">
    <citation type="submission" date="2022-03" db="EMBL/GenBank/DDBJ databases">
        <title>De novo assembled genomes of Belliella spp. (Cyclobacteriaceae) strains.</title>
        <authorList>
            <person name="Szabo A."/>
            <person name="Korponai K."/>
            <person name="Felfoldi T."/>
        </authorList>
    </citation>
    <scope>NUCLEOTIDE SEQUENCE</scope>
    <source>
        <strain evidence="2">DSM 111904</strain>
    </source>
</reference>
<sequence length="199" mass="22826">MRKIISFMHISLDGFVSDSKGSLSWVKLDQEIFKFVSQRVGKTNTAMYGRKTFEIMENYWPKAGSRPNATNHEKVHSKWYNNTHKLVLSSTMKEASLPNTNIITDNISEQVKEIKSSINQNSNEILLFGSPQATQTLMELNLIDGFWLFLNPIVLGQGISLFNEFETMQLLSLNSIYQFQNGVISLDYTITKKEDFWAI</sequence>
<proteinExistence type="predicted"/>
<dbReference type="EMBL" id="JAKZGP010000046">
    <property type="protein sequence ID" value="MCH7410760.1"/>
    <property type="molecule type" value="Genomic_DNA"/>
</dbReference>
<dbReference type="PANTHER" id="PTHR38011:SF11">
    <property type="entry name" value="2,5-DIAMINO-6-RIBOSYLAMINO-4(3H)-PYRIMIDINONE 5'-PHOSPHATE REDUCTASE"/>
    <property type="match status" value="1"/>
</dbReference>
<dbReference type="InterPro" id="IPR002734">
    <property type="entry name" value="RibDG_C"/>
</dbReference>
<gene>
    <name evidence="2" type="ORF">MM239_15235</name>
</gene>
<dbReference type="SUPFAM" id="SSF53597">
    <property type="entry name" value="Dihydrofolate reductase-like"/>
    <property type="match status" value="1"/>
</dbReference>
<dbReference type="RefSeq" id="WP_241349122.1">
    <property type="nucleotide sequence ID" value="NZ_JAKZGP010000046.1"/>
</dbReference>
<feature type="domain" description="Bacterial bifunctional deaminase-reductase C-terminal" evidence="1">
    <location>
        <begin position="2"/>
        <end position="184"/>
    </location>
</feature>
<evidence type="ECO:0000313" key="3">
    <source>
        <dbReference type="Proteomes" id="UP001165489"/>
    </source>
</evidence>
<dbReference type="PANTHER" id="PTHR38011">
    <property type="entry name" value="DIHYDROFOLATE REDUCTASE FAMILY PROTEIN (AFU_ORTHOLOGUE AFUA_8G06820)"/>
    <property type="match status" value="1"/>
</dbReference>
<dbReference type="Gene3D" id="3.40.430.10">
    <property type="entry name" value="Dihydrofolate Reductase, subunit A"/>
    <property type="match status" value="1"/>
</dbReference>
<protein>
    <submittedName>
        <fullName evidence="2">Dihydrofolate reductase family protein</fullName>
    </submittedName>
</protein>
<dbReference type="Proteomes" id="UP001165489">
    <property type="component" value="Unassembled WGS sequence"/>
</dbReference>
<dbReference type="Pfam" id="PF01872">
    <property type="entry name" value="RibD_C"/>
    <property type="match status" value="1"/>
</dbReference>
<dbReference type="InterPro" id="IPR050765">
    <property type="entry name" value="Riboflavin_Biosynth_HTPR"/>
</dbReference>
<dbReference type="InterPro" id="IPR024072">
    <property type="entry name" value="DHFR-like_dom_sf"/>
</dbReference>
<keyword evidence="3" id="KW-1185">Reference proteome</keyword>
<evidence type="ECO:0000259" key="1">
    <source>
        <dbReference type="Pfam" id="PF01872"/>
    </source>
</evidence>
<evidence type="ECO:0000313" key="2">
    <source>
        <dbReference type="EMBL" id="MCH7410760.1"/>
    </source>
</evidence>
<comment type="caution">
    <text evidence="2">The sequence shown here is derived from an EMBL/GenBank/DDBJ whole genome shotgun (WGS) entry which is preliminary data.</text>
</comment>